<protein>
    <submittedName>
        <fullName evidence="2">DUF2397 family protein</fullName>
    </submittedName>
</protein>
<dbReference type="Proteomes" id="UP000095210">
    <property type="component" value="Chromosome"/>
</dbReference>
<evidence type="ECO:0000313" key="3">
    <source>
        <dbReference type="Proteomes" id="UP000095210"/>
    </source>
</evidence>
<dbReference type="RefSeq" id="WP_236750372.1">
    <property type="nucleotide sequence ID" value="NZ_CP014859.1"/>
</dbReference>
<proteinExistence type="predicted"/>
<dbReference type="AlphaFoldDB" id="A0AAC9N0T4"/>
<evidence type="ECO:0000256" key="1">
    <source>
        <dbReference type="SAM" id="MobiDB-lite"/>
    </source>
</evidence>
<keyword evidence="3" id="KW-1185">Reference proteome</keyword>
<organism evidence="2 3">
    <name type="scientific">Actinoalloteichus hymeniacidonis</name>
    <dbReference type="NCBI Taxonomy" id="340345"/>
    <lineage>
        <taxon>Bacteria</taxon>
        <taxon>Bacillati</taxon>
        <taxon>Actinomycetota</taxon>
        <taxon>Actinomycetes</taxon>
        <taxon>Pseudonocardiales</taxon>
        <taxon>Pseudonocardiaceae</taxon>
        <taxon>Actinoalloteichus</taxon>
    </lineage>
</organism>
<dbReference type="KEGG" id="ahm:TL08_22115"/>
<reference evidence="3" key="1">
    <citation type="submission" date="2016-03" db="EMBL/GenBank/DDBJ databases">
        <title>Complete genome sequence of the type strain Actinoalloteichus hymeniacidonis DSM 45092.</title>
        <authorList>
            <person name="Schaffert L."/>
            <person name="Albersmeier A."/>
            <person name="Winkler A."/>
            <person name="Kalinowski J."/>
            <person name="Zotchev S."/>
            <person name="Ruckert C."/>
        </authorList>
    </citation>
    <scope>NUCLEOTIDE SEQUENCE [LARGE SCALE GENOMIC DNA]</scope>
    <source>
        <strain evidence="3">HPA177(T) (DSM 45092(T))</strain>
    </source>
</reference>
<dbReference type="InterPro" id="IPR013493">
    <property type="entry name" value="CHP02677"/>
</dbReference>
<name>A0AAC9N0T4_9PSEU</name>
<dbReference type="Pfam" id="PF09660">
    <property type="entry name" value="DUF2397"/>
    <property type="match status" value="1"/>
</dbReference>
<dbReference type="EMBL" id="CP014859">
    <property type="protein sequence ID" value="AOS65206.1"/>
    <property type="molecule type" value="Genomic_DNA"/>
</dbReference>
<gene>
    <name evidence="2" type="ORF">TL08_22115</name>
</gene>
<feature type="compositionally biased region" description="Basic and acidic residues" evidence="1">
    <location>
        <begin position="32"/>
        <end position="48"/>
    </location>
</feature>
<feature type="region of interest" description="Disordered" evidence="1">
    <location>
        <begin position="1"/>
        <end position="75"/>
    </location>
</feature>
<accession>A0AAC9N0T4</accession>
<sequence>MTEAEEPSSWGRSPDLPGDPGARPSVSAGAADPHDPARTPRTTTRTDAEGTASPHRASRRPEQPALASTPAQEAADIDPTGRLQLFAYLGARDYRRTYLAIMRLFAGTLLADLSAGEVAGALAGAERAGLIDPGEHHVDTVISRLRQLVEWGNLVHGRRETVAASIAEFQHGSVRYQVGKLAVRVQRDVDELLAVPEGAREVSRELLPAVERGLRALGVTLAETLAAEHEDPRSRLFQSNRELLAEQVTTLFLQHGELAATVRDFYAYLGQVVTRHQLDSAELSGFRDLLVDYIQMVVEDVLRYTPDIGGLLARLARSRGELLRLLGPAEGWDAGLERARGRSASDWRQLTDWFVDRAGRPSQVTALREATARAIGTLLAGVKRATAGAGALPGRRADLLRLASWFDASDREQAAMLSAAAFGLYSSRNLLPPPEHDGDDEHTAWRDGPVLDVSVSVRSRADRGARGRTSRVVFDPITEQTLLAQARQDARAHRAAVDELTAAASDLTATSLSPAALHLVCGLLTLAMAGRDSTRDASSVSDPVHGLRLTLTPEAGRHTTLHGSSGRLTLHDTVVTLSAGGPAPSRGQSARTATAVEPTFVESTRAELVPSTSEAAR</sequence>
<evidence type="ECO:0000313" key="2">
    <source>
        <dbReference type="EMBL" id="AOS65206.1"/>
    </source>
</evidence>